<feature type="compositionally biased region" description="Acidic residues" evidence="1">
    <location>
        <begin position="617"/>
        <end position="633"/>
    </location>
</feature>
<dbReference type="AlphaFoldDB" id="C1N980"/>
<feature type="compositionally biased region" description="Pro residues" evidence="1">
    <location>
        <begin position="8"/>
        <end position="18"/>
    </location>
</feature>
<gene>
    <name evidence="2" type="ORF">MICPUCDRAFT_66607</name>
</gene>
<dbReference type="GeneID" id="9690013"/>
<evidence type="ECO:0000313" key="2">
    <source>
        <dbReference type="EMBL" id="EEH51477.1"/>
    </source>
</evidence>
<feature type="non-terminal residue" evidence="2">
    <location>
        <position position="863"/>
    </location>
</feature>
<sequence length="863" mass="92856">MPGRGGARPPPPDSPRYPPRATELGPDAAADVVEGGDRGPRDGASFSSSAFCRTIAIAVAVATVAVVLGVVASSGGDGELLPGVGIKLPRWTYTAGGGGGGKRANPLTAAIVAHRARVRRARERVHHAAHDYARDDDDDDDDGDDDGDDGAGSTRGRRPRVLKDRRSPRERGRMGIRPEPGLVVLTTRSFGDATRGKTAIVLFRSVATPRVRNLRDAVLGSLKRHIPEGVVHVYGEVDVKDDSLLRMRYANAIHHAGRDEAPTTLRARKQKSASGLDLDDGGNGATATEYRFGRRRLLARQTQLSLFVDGLHVAVFRDGAATERNLAAWVTSELSRGKVVGPMSASAARAWAATATPRRPVVVGCEDGASTRALRRAAETHGGGHRDHGDDGGDERGDETVARVGFLSGAYACETFLGAGADVGDFAVFASAREDETSPTVATTVVAAKKAATAAEGGRGVRARPTPTEALRSVADPFHALSWENEYDLVASRVSGAKLKPTIALLRPPSAALGEEGTSTVANANANANAVLEAVRSLPPSDRRHVHWIVADATAYRATFHEPCEGGERDPKCPAFALTFSTPIEWDDEEKREEKREFIARLIAAEANANANANAAEGDEEEDEDAATEEPEDLERRPGSRAIAPDPENVGSTLREMDRRRRDLEWLGFLHTHEEKAARRKFALTRRRSDPPWNVHELKSELRAFVAMVKSRRGEERLAIAADKVDRAAASALLTSKVDDAEDADDDDDDDDDEEVVVDGDGDGGDGGEEEVAEDNKNASAPLKKKKTNAADELAWPSLRAPWDESSAPGEKHDLQSEILLRRDAAVARCDEWARYARHLREHVESLSPDTRSERRAIVDGAK</sequence>
<name>C1N980_MICPC</name>
<dbReference type="RefSeq" id="XP_003064572.1">
    <property type="nucleotide sequence ID" value="XM_003064526.1"/>
</dbReference>
<dbReference type="EMBL" id="GG663751">
    <property type="protein sequence ID" value="EEH51477.1"/>
    <property type="molecule type" value="Genomic_DNA"/>
</dbReference>
<dbReference type="KEGG" id="mpp:MICPUCDRAFT_66607"/>
<keyword evidence="3" id="KW-1185">Reference proteome</keyword>
<feature type="region of interest" description="Disordered" evidence="1">
    <location>
        <begin position="610"/>
        <end position="656"/>
    </location>
</feature>
<dbReference type="Proteomes" id="UP000001876">
    <property type="component" value="Unassembled WGS sequence"/>
</dbReference>
<feature type="region of interest" description="Disordered" evidence="1">
    <location>
        <begin position="122"/>
        <end position="177"/>
    </location>
</feature>
<feature type="compositionally biased region" description="Acidic residues" evidence="1">
    <location>
        <begin position="134"/>
        <end position="149"/>
    </location>
</feature>
<evidence type="ECO:0000256" key="1">
    <source>
        <dbReference type="SAM" id="MobiDB-lite"/>
    </source>
</evidence>
<feature type="region of interest" description="Disordered" evidence="1">
    <location>
        <begin position="1"/>
        <end position="43"/>
    </location>
</feature>
<reference evidence="2 3" key="1">
    <citation type="journal article" date="2009" name="Science">
        <title>Green evolution and dynamic adaptations revealed by genomes of the marine picoeukaryotes Micromonas.</title>
        <authorList>
            <person name="Worden A.Z."/>
            <person name="Lee J.H."/>
            <person name="Mock T."/>
            <person name="Rouze P."/>
            <person name="Simmons M.P."/>
            <person name="Aerts A.L."/>
            <person name="Allen A.E."/>
            <person name="Cuvelier M.L."/>
            <person name="Derelle E."/>
            <person name="Everett M.V."/>
            <person name="Foulon E."/>
            <person name="Grimwood J."/>
            <person name="Gundlach H."/>
            <person name="Henrissat B."/>
            <person name="Napoli C."/>
            <person name="McDonald S.M."/>
            <person name="Parker M.S."/>
            <person name="Rombauts S."/>
            <person name="Salamov A."/>
            <person name="Von Dassow P."/>
            <person name="Badger J.H."/>
            <person name="Coutinho P.M."/>
            <person name="Demir E."/>
            <person name="Dubchak I."/>
            <person name="Gentemann C."/>
            <person name="Eikrem W."/>
            <person name="Gready J.E."/>
            <person name="John U."/>
            <person name="Lanier W."/>
            <person name="Lindquist E.A."/>
            <person name="Lucas S."/>
            <person name="Mayer K.F."/>
            <person name="Moreau H."/>
            <person name="Not F."/>
            <person name="Otillar R."/>
            <person name="Panaud O."/>
            <person name="Pangilinan J."/>
            <person name="Paulsen I."/>
            <person name="Piegu B."/>
            <person name="Poliakov A."/>
            <person name="Robbens S."/>
            <person name="Schmutz J."/>
            <person name="Toulza E."/>
            <person name="Wyss T."/>
            <person name="Zelensky A."/>
            <person name="Zhou K."/>
            <person name="Armbrust E.V."/>
            <person name="Bhattacharya D."/>
            <person name="Goodenough U.W."/>
            <person name="Van de Peer Y."/>
            <person name="Grigoriev I.V."/>
        </authorList>
    </citation>
    <scope>NUCLEOTIDE SEQUENCE [LARGE SCALE GENOMIC DNA]</scope>
    <source>
        <strain evidence="2 3">CCMP1545</strain>
    </source>
</reference>
<feature type="compositionally biased region" description="Acidic residues" evidence="1">
    <location>
        <begin position="740"/>
        <end position="773"/>
    </location>
</feature>
<feature type="region of interest" description="Disordered" evidence="1">
    <location>
        <begin position="376"/>
        <end position="397"/>
    </location>
</feature>
<feature type="compositionally biased region" description="Basic and acidic residues" evidence="1">
    <location>
        <begin position="161"/>
        <end position="173"/>
    </location>
</feature>
<protein>
    <submittedName>
        <fullName evidence="2">Predicted protein</fullName>
    </submittedName>
</protein>
<accession>C1N980</accession>
<organism evidence="3">
    <name type="scientific">Micromonas pusilla (strain CCMP1545)</name>
    <name type="common">Picoplanktonic green alga</name>
    <dbReference type="NCBI Taxonomy" id="564608"/>
    <lineage>
        <taxon>Eukaryota</taxon>
        <taxon>Viridiplantae</taxon>
        <taxon>Chlorophyta</taxon>
        <taxon>Mamiellophyceae</taxon>
        <taxon>Mamiellales</taxon>
        <taxon>Mamiellaceae</taxon>
        <taxon>Micromonas</taxon>
    </lineage>
</organism>
<proteinExistence type="predicted"/>
<feature type="region of interest" description="Disordered" evidence="1">
    <location>
        <begin position="736"/>
        <end position="794"/>
    </location>
</feature>
<evidence type="ECO:0000313" key="3">
    <source>
        <dbReference type="Proteomes" id="UP000001876"/>
    </source>
</evidence>